<comment type="caution">
    <text evidence="2">The sequence shown here is derived from an EMBL/GenBank/DDBJ whole genome shotgun (WGS) entry which is preliminary data.</text>
</comment>
<evidence type="ECO:0008006" key="4">
    <source>
        <dbReference type="Google" id="ProtNLM"/>
    </source>
</evidence>
<dbReference type="Proteomes" id="UP000293874">
    <property type="component" value="Unassembled WGS sequence"/>
</dbReference>
<sequence>MFRILLFFFFIFSVHFSNAQQVTVAELRKFMDYDHFRIDTTLKKRGYLLMQKDIDSTSSLYQYSHIDHKEDDKDGRPTVIRSVQYMDVNTEKYSSRLLTYRTYDKDEYKDISVYLLSHNFRCTEKYNFQGAENLVYNSGDQTIRIKIFTTPMGDGRKFTAYEVELGK</sequence>
<proteinExistence type="predicted"/>
<evidence type="ECO:0000256" key="1">
    <source>
        <dbReference type="SAM" id="SignalP"/>
    </source>
</evidence>
<gene>
    <name evidence="2" type="ORF">EV199_2651</name>
</gene>
<reference evidence="2 3" key="1">
    <citation type="submission" date="2019-02" db="EMBL/GenBank/DDBJ databases">
        <title>Genomic Encyclopedia of Type Strains, Phase IV (KMG-IV): sequencing the most valuable type-strain genomes for metagenomic binning, comparative biology and taxonomic classification.</title>
        <authorList>
            <person name="Goeker M."/>
        </authorList>
    </citation>
    <scope>NUCLEOTIDE SEQUENCE [LARGE SCALE GENOMIC DNA]</scope>
    <source>
        <strain evidence="2 3">DSM 18116</strain>
    </source>
</reference>
<feature type="chain" id="PRO_5020450862" description="Intein" evidence="1">
    <location>
        <begin position="20"/>
        <end position="167"/>
    </location>
</feature>
<keyword evidence="3" id="KW-1185">Reference proteome</keyword>
<dbReference type="AlphaFoldDB" id="A0A4Q7MPY6"/>
<evidence type="ECO:0000313" key="2">
    <source>
        <dbReference type="EMBL" id="RZS70756.1"/>
    </source>
</evidence>
<protein>
    <recommendedName>
        <fullName evidence="4">Intein</fullName>
    </recommendedName>
</protein>
<organism evidence="2 3">
    <name type="scientific">Pseudobacter ginsenosidimutans</name>
    <dbReference type="NCBI Taxonomy" id="661488"/>
    <lineage>
        <taxon>Bacteria</taxon>
        <taxon>Pseudomonadati</taxon>
        <taxon>Bacteroidota</taxon>
        <taxon>Chitinophagia</taxon>
        <taxon>Chitinophagales</taxon>
        <taxon>Chitinophagaceae</taxon>
        <taxon>Pseudobacter</taxon>
    </lineage>
</organism>
<name>A0A4Q7MPY6_9BACT</name>
<dbReference type="EMBL" id="SGXA01000002">
    <property type="protein sequence ID" value="RZS70756.1"/>
    <property type="molecule type" value="Genomic_DNA"/>
</dbReference>
<feature type="signal peptide" evidence="1">
    <location>
        <begin position="1"/>
        <end position="19"/>
    </location>
</feature>
<accession>A0A4Q7MPY6</accession>
<dbReference type="RefSeq" id="WP_130541257.1">
    <property type="nucleotide sequence ID" value="NZ_CP042431.1"/>
</dbReference>
<evidence type="ECO:0000313" key="3">
    <source>
        <dbReference type="Proteomes" id="UP000293874"/>
    </source>
</evidence>
<keyword evidence="1" id="KW-0732">Signal</keyword>
<dbReference type="OrthoDB" id="665203at2"/>